<accession>E9HYU0</accession>
<evidence type="ECO:0000313" key="1">
    <source>
        <dbReference type="EMBL" id="EFX63090.1"/>
    </source>
</evidence>
<gene>
    <name evidence="1" type="ORF">DAPPUDRAFT_335955</name>
</gene>
<keyword evidence="2" id="KW-1185">Reference proteome</keyword>
<evidence type="ECO:0000313" key="2">
    <source>
        <dbReference type="Proteomes" id="UP000000305"/>
    </source>
</evidence>
<dbReference type="HOGENOM" id="CLU_2361863_0_0_1"/>
<sequence length="96" mass="11159">MSNEFLFCFRNHVVHHVVLVQKLNNILYMKCSERHHFIYWNFSHWPSNLALAKIIQVYIYQSIDVAVQSVLQPVGGTFFFCIKLKLLLSLGAGVAY</sequence>
<dbReference type="Proteomes" id="UP000000305">
    <property type="component" value="Unassembled WGS sequence"/>
</dbReference>
<name>E9HYU0_DAPPU</name>
<protein>
    <submittedName>
        <fullName evidence="1">Uncharacterized protein</fullName>
    </submittedName>
</protein>
<organism evidence="1 2">
    <name type="scientific">Daphnia pulex</name>
    <name type="common">Water flea</name>
    <dbReference type="NCBI Taxonomy" id="6669"/>
    <lineage>
        <taxon>Eukaryota</taxon>
        <taxon>Metazoa</taxon>
        <taxon>Ecdysozoa</taxon>
        <taxon>Arthropoda</taxon>
        <taxon>Crustacea</taxon>
        <taxon>Branchiopoda</taxon>
        <taxon>Diplostraca</taxon>
        <taxon>Cladocera</taxon>
        <taxon>Anomopoda</taxon>
        <taxon>Daphniidae</taxon>
        <taxon>Daphnia</taxon>
    </lineage>
</organism>
<dbReference type="AlphaFoldDB" id="E9HYU0"/>
<dbReference type="InParanoid" id="E9HYU0"/>
<dbReference type="EMBL" id="GL733220">
    <property type="protein sequence ID" value="EFX63090.1"/>
    <property type="molecule type" value="Genomic_DNA"/>
</dbReference>
<dbReference type="KEGG" id="dpx:DAPPUDRAFT_335955"/>
<reference evidence="1 2" key="1">
    <citation type="journal article" date="2011" name="Science">
        <title>The ecoresponsive genome of Daphnia pulex.</title>
        <authorList>
            <person name="Colbourne J.K."/>
            <person name="Pfrender M.E."/>
            <person name="Gilbert D."/>
            <person name="Thomas W.K."/>
            <person name="Tucker A."/>
            <person name="Oakley T.H."/>
            <person name="Tokishita S."/>
            <person name="Aerts A."/>
            <person name="Arnold G.J."/>
            <person name="Basu M.K."/>
            <person name="Bauer D.J."/>
            <person name="Caceres C.E."/>
            <person name="Carmel L."/>
            <person name="Casola C."/>
            <person name="Choi J.H."/>
            <person name="Detter J.C."/>
            <person name="Dong Q."/>
            <person name="Dusheyko S."/>
            <person name="Eads B.D."/>
            <person name="Frohlich T."/>
            <person name="Geiler-Samerotte K.A."/>
            <person name="Gerlach D."/>
            <person name="Hatcher P."/>
            <person name="Jogdeo S."/>
            <person name="Krijgsveld J."/>
            <person name="Kriventseva E.V."/>
            <person name="Kultz D."/>
            <person name="Laforsch C."/>
            <person name="Lindquist E."/>
            <person name="Lopez J."/>
            <person name="Manak J.R."/>
            <person name="Muller J."/>
            <person name="Pangilinan J."/>
            <person name="Patwardhan R.P."/>
            <person name="Pitluck S."/>
            <person name="Pritham E.J."/>
            <person name="Rechtsteiner A."/>
            <person name="Rho M."/>
            <person name="Rogozin I.B."/>
            <person name="Sakarya O."/>
            <person name="Salamov A."/>
            <person name="Schaack S."/>
            <person name="Shapiro H."/>
            <person name="Shiga Y."/>
            <person name="Skalitzky C."/>
            <person name="Smith Z."/>
            <person name="Souvorov A."/>
            <person name="Sung W."/>
            <person name="Tang Z."/>
            <person name="Tsuchiya D."/>
            <person name="Tu H."/>
            <person name="Vos H."/>
            <person name="Wang M."/>
            <person name="Wolf Y.I."/>
            <person name="Yamagata H."/>
            <person name="Yamada T."/>
            <person name="Ye Y."/>
            <person name="Shaw J.R."/>
            <person name="Andrews J."/>
            <person name="Crease T.J."/>
            <person name="Tang H."/>
            <person name="Lucas S.M."/>
            <person name="Robertson H.M."/>
            <person name="Bork P."/>
            <person name="Koonin E.V."/>
            <person name="Zdobnov E.M."/>
            <person name="Grigoriev I.V."/>
            <person name="Lynch M."/>
            <person name="Boore J.L."/>
        </authorList>
    </citation>
    <scope>NUCLEOTIDE SEQUENCE [LARGE SCALE GENOMIC DNA]</scope>
</reference>
<proteinExistence type="predicted"/>